<dbReference type="OrthoDB" id="2758247at2759"/>
<evidence type="ECO:0000313" key="3">
    <source>
        <dbReference type="Proteomes" id="UP000029665"/>
    </source>
</evidence>
<name>A0A060SA72_PYCCI</name>
<feature type="region of interest" description="Disordered" evidence="1">
    <location>
        <begin position="239"/>
        <end position="296"/>
    </location>
</feature>
<accession>A0A060SA72</accession>
<keyword evidence="3" id="KW-1185">Reference proteome</keyword>
<reference evidence="2" key="1">
    <citation type="submission" date="2014-01" db="EMBL/GenBank/DDBJ databases">
        <title>The genome of the white-rot fungus Pycnoporus cinnabarinus: a basidiomycete model with a versatile arsenal for lignocellulosic biomass breakdown.</title>
        <authorList>
            <person name="Levasseur A."/>
            <person name="Lomascolo A."/>
            <person name="Ruiz-Duenas F.J."/>
            <person name="Uzan E."/>
            <person name="Piumi F."/>
            <person name="Kues U."/>
            <person name="Ram A.F.J."/>
            <person name="Murat C."/>
            <person name="Haon M."/>
            <person name="Benoit I."/>
            <person name="Arfi Y."/>
            <person name="Chevret D."/>
            <person name="Drula E."/>
            <person name="Kwon M.J."/>
            <person name="Gouret P."/>
            <person name="Lesage-Meessen L."/>
            <person name="Lombard V."/>
            <person name="Mariette J."/>
            <person name="Noirot C."/>
            <person name="Park J."/>
            <person name="Patyshakuliyeva A."/>
            <person name="Wieneger R.A.B."/>
            <person name="Wosten H.A.B."/>
            <person name="Martin F."/>
            <person name="Coutinho P.M."/>
            <person name="de Vries R."/>
            <person name="Martinez A.T."/>
            <person name="Klopp C."/>
            <person name="Pontarotti P."/>
            <person name="Henrissat B."/>
            <person name="Record E."/>
        </authorList>
    </citation>
    <scope>NUCLEOTIDE SEQUENCE [LARGE SCALE GENOMIC DNA]</scope>
    <source>
        <strain evidence="2">BRFM137</strain>
    </source>
</reference>
<dbReference type="HOGENOM" id="CLU_458659_0_0_1"/>
<gene>
    <name evidence="2" type="ORF">BN946_scf185042.g175</name>
</gene>
<feature type="compositionally biased region" description="Low complexity" evidence="1">
    <location>
        <begin position="332"/>
        <end position="348"/>
    </location>
</feature>
<dbReference type="OMA" id="WVVYDPE"/>
<feature type="region of interest" description="Disordered" evidence="1">
    <location>
        <begin position="319"/>
        <end position="486"/>
    </location>
</feature>
<feature type="compositionally biased region" description="Basic and acidic residues" evidence="1">
    <location>
        <begin position="476"/>
        <end position="486"/>
    </location>
</feature>
<dbReference type="EMBL" id="CCBP010000034">
    <property type="protein sequence ID" value="CDO69273.1"/>
    <property type="molecule type" value="Genomic_DNA"/>
</dbReference>
<comment type="caution">
    <text evidence="2">The sequence shown here is derived from an EMBL/GenBank/DDBJ whole genome shotgun (WGS) entry which is preliminary data.</text>
</comment>
<dbReference type="Proteomes" id="UP000029665">
    <property type="component" value="Unassembled WGS sequence"/>
</dbReference>
<proteinExistence type="predicted"/>
<feature type="compositionally biased region" description="Low complexity" evidence="1">
    <location>
        <begin position="247"/>
        <end position="274"/>
    </location>
</feature>
<evidence type="ECO:0000256" key="1">
    <source>
        <dbReference type="SAM" id="MobiDB-lite"/>
    </source>
</evidence>
<organism evidence="2 3">
    <name type="scientific">Pycnoporus cinnabarinus</name>
    <name type="common">Cinnabar-red polypore</name>
    <name type="synonym">Trametes cinnabarina</name>
    <dbReference type="NCBI Taxonomy" id="5643"/>
    <lineage>
        <taxon>Eukaryota</taxon>
        <taxon>Fungi</taxon>
        <taxon>Dikarya</taxon>
        <taxon>Basidiomycota</taxon>
        <taxon>Agaricomycotina</taxon>
        <taxon>Agaricomycetes</taxon>
        <taxon>Polyporales</taxon>
        <taxon>Polyporaceae</taxon>
        <taxon>Trametes</taxon>
    </lineage>
</organism>
<sequence length="595" mass="65773">MSTPFAYFPSLRAIRSSCCVGHLQIQVQASVDALPTFVLPAQEEEILERFWHMQKHAGVLEEALQTENAWLPVEVLKAVVAIIVATRRQTSLIESIRDHSPVPFMFDAKTLDGLTACLYYVETRLASDIRWANSRRGRELLSRAEDFDREISRSRWQFAEATDASGHRRPGFDRLLDVLTDWSERDTILEDKAHEHDSLTALRSFMRSLGLNGTSRCSWASSSTSAFVPKIYVRAPSLAREQENAPSSSSSVSSSSTAVNEDDSSSSSSSTAVNVRNFEPGYARPRTEQGTPPRELSLMPAFAPARAGLASSGRGVFSRVARPRHPTPSPTSSPSSHSTCAPRSSPDESPSPPPLPSRRPGKRPIDDSPPSPSPRKRERFHIPGFAEQQKRPLTVKQTQRRRSSRHEVSRGTNQGRMPRAGVIGLSGRRKAIMGASRASSLKPHMGSGGDSGEMSSCSTATLPDVRLPEQSDDDMDPVKREPVDERPPKMEDVFENVANAQMHEDRPPAHEHNVVMVEADADFDEASSFTTAYDEDWVVYDPETASATEHPVIEHVPSRMQAPPPPTLRSGSKAIGKRRCFDGVMQFVHRLFPLP</sequence>
<protein>
    <submittedName>
        <fullName evidence="2">Uncharacterized protein</fullName>
    </submittedName>
</protein>
<evidence type="ECO:0000313" key="2">
    <source>
        <dbReference type="EMBL" id="CDO69273.1"/>
    </source>
</evidence>
<dbReference type="AlphaFoldDB" id="A0A060SA72"/>